<reference evidence="2 3" key="1">
    <citation type="submission" date="2019-05" db="EMBL/GenBank/DDBJ databases">
        <title>Dyadobacter AR-3-8 sp. nov., isolated from arctic soil.</title>
        <authorList>
            <person name="Chaudhary D.K."/>
        </authorList>
    </citation>
    <scope>NUCLEOTIDE SEQUENCE [LARGE SCALE GENOMIC DNA]</scope>
    <source>
        <strain evidence="2 3">AR-3-8</strain>
    </source>
</reference>
<sequence length="217" mass="23448">MKVALIGATGFVGSHLVTELTNRGHEVTAIVRSPEKVTAQSPLLKVVEGDVFNEDKLAGLLTGNDVVLSAYNPGWTNPDIYAEFLKGSAAIQSATKKSGVKRYFAVGGAGSLEVAPGVQLIDTPGFPEEIKPGANAAREYYDILKNETELDWTVISPAIEMHQGTAGIRKGVYRIGENSPVFDENGRSVISVEDMCMAIVDELEQPKFIKKRFTTAY</sequence>
<dbReference type="OrthoDB" id="9785372at2"/>
<name>A0A4U6CV91_9BACT</name>
<dbReference type="AlphaFoldDB" id="A0A4U6CV91"/>
<dbReference type="RefSeq" id="WP_137343676.1">
    <property type="nucleotide sequence ID" value="NZ_BSQH01000004.1"/>
</dbReference>
<dbReference type="EMBL" id="SZVO01000019">
    <property type="protein sequence ID" value="TKT87511.1"/>
    <property type="molecule type" value="Genomic_DNA"/>
</dbReference>
<gene>
    <name evidence="2" type="ORF">FDK13_29800</name>
</gene>
<dbReference type="InterPro" id="IPR016040">
    <property type="entry name" value="NAD(P)-bd_dom"/>
</dbReference>
<proteinExistence type="predicted"/>
<organism evidence="2 3">
    <name type="scientific">Dyadobacter frigoris</name>
    <dbReference type="NCBI Taxonomy" id="2576211"/>
    <lineage>
        <taxon>Bacteria</taxon>
        <taxon>Pseudomonadati</taxon>
        <taxon>Bacteroidota</taxon>
        <taxon>Cytophagia</taxon>
        <taxon>Cytophagales</taxon>
        <taxon>Spirosomataceae</taxon>
        <taxon>Dyadobacter</taxon>
    </lineage>
</organism>
<accession>A0A4U6CV91</accession>
<dbReference type="Proteomes" id="UP000304900">
    <property type="component" value="Unassembled WGS sequence"/>
</dbReference>
<dbReference type="GO" id="GO:0016646">
    <property type="term" value="F:oxidoreductase activity, acting on the CH-NH group of donors, NAD or NADP as acceptor"/>
    <property type="evidence" value="ECO:0007669"/>
    <property type="project" value="TreeGrafter"/>
</dbReference>
<comment type="caution">
    <text evidence="2">The sequence shown here is derived from an EMBL/GenBank/DDBJ whole genome shotgun (WGS) entry which is preliminary data.</text>
</comment>
<dbReference type="Gene3D" id="3.40.50.720">
    <property type="entry name" value="NAD(P)-binding Rossmann-like Domain"/>
    <property type="match status" value="1"/>
</dbReference>
<dbReference type="PANTHER" id="PTHR43355">
    <property type="entry name" value="FLAVIN REDUCTASE (NADPH)"/>
    <property type="match status" value="1"/>
</dbReference>
<dbReference type="InterPro" id="IPR051606">
    <property type="entry name" value="Polyketide_Oxido-like"/>
</dbReference>
<keyword evidence="3" id="KW-1185">Reference proteome</keyword>
<dbReference type="SUPFAM" id="SSF51735">
    <property type="entry name" value="NAD(P)-binding Rossmann-fold domains"/>
    <property type="match status" value="1"/>
</dbReference>
<dbReference type="InterPro" id="IPR036291">
    <property type="entry name" value="NAD(P)-bd_dom_sf"/>
</dbReference>
<evidence type="ECO:0000259" key="1">
    <source>
        <dbReference type="Pfam" id="PF13460"/>
    </source>
</evidence>
<evidence type="ECO:0000313" key="2">
    <source>
        <dbReference type="EMBL" id="TKT87511.1"/>
    </source>
</evidence>
<feature type="domain" description="NAD(P)-binding" evidence="1">
    <location>
        <begin position="7"/>
        <end position="201"/>
    </location>
</feature>
<dbReference type="Pfam" id="PF13460">
    <property type="entry name" value="NAD_binding_10"/>
    <property type="match status" value="1"/>
</dbReference>
<dbReference type="CDD" id="cd05244">
    <property type="entry name" value="BVR-B_like_SDR_a"/>
    <property type="match status" value="1"/>
</dbReference>
<protein>
    <submittedName>
        <fullName evidence="2">NAD-dependent epimerase/dehydratase family protein</fullName>
    </submittedName>
</protein>
<evidence type="ECO:0000313" key="3">
    <source>
        <dbReference type="Proteomes" id="UP000304900"/>
    </source>
</evidence>
<dbReference type="PANTHER" id="PTHR43355:SF2">
    <property type="entry name" value="FLAVIN REDUCTASE (NADPH)"/>
    <property type="match status" value="1"/>
</dbReference>